<name>A0A6N7L6A1_9ACTN</name>
<evidence type="ECO:0000313" key="1">
    <source>
        <dbReference type="EMBL" id="MQS17623.1"/>
    </source>
</evidence>
<gene>
    <name evidence="1" type="ORF">F7Q99_36910</name>
</gene>
<dbReference type="AlphaFoldDB" id="A0A6N7L6A1"/>
<organism evidence="1 2">
    <name type="scientific">Streptomyces kaniharaensis</name>
    <dbReference type="NCBI Taxonomy" id="212423"/>
    <lineage>
        <taxon>Bacteria</taxon>
        <taxon>Bacillati</taxon>
        <taxon>Actinomycetota</taxon>
        <taxon>Actinomycetes</taxon>
        <taxon>Kitasatosporales</taxon>
        <taxon>Streptomycetaceae</taxon>
        <taxon>Streptomyces</taxon>
    </lineage>
</organism>
<dbReference type="RefSeq" id="WP_153470881.1">
    <property type="nucleotide sequence ID" value="NZ_WBOF01000005.1"/>
</dbReference>
<keyword evidence="2" id="KW-1185">Reference proteome</keyword>
<dbReference type="EMBL" id="WBOF01000005">
    <property type="protein sequence ID" value="MQS17623.1"/>
    <property type="molecule type" value="Genomic_DNA"/>
</dbReference>
<sequence length="476" mass="51064">MTEIRSNLAFGAVVGDRAGREALPVASDAPEGDRVKARPRTGASLRAEDAFRARVAELGGTVLEPTWLGAYRRHGVRCRAGHDAAPRPSDVKRGGGICRTCSGTDPRAAEQAFRARVAELGGTVLESAWLGAMKPHRIRCAEGHEGAPRPHDVASKGSGICRACGGRDPEQAWSAFRARVKELGGTVLEPVWLGALTPHRALCAAGHPCTPRPASVQQGGGLCMACRNDRPGNTARIARVTAAAEQAFRARVQELGGTVVEPVWLGNNRPHRVVCRSGHACAPRPAAVQQGQGLCRVCAGNDPASCEQAFRARVAQFGGTVLEPVWLGRDTPHRILCPAGHRVTPQPGNVLQGAGMCRLCAGKTWDVFYVVADDNRGWIKFGVTSGDPAHRLNTHARTGFTRTIRRLTNLPDGTALELERSVLATLRRADEWPVFGREYYDNAVEALVLDLVDNYPLPTRDRKPRSAPGPSTPATH</sequence>
<reference evidence="1 2" key="1">
    <citation type="submission" date="2019-09" db="EMBL/GenBank/DDBJ databases">
        <title>Genome Sequences of Streptomyces kaniharaensis ATCC 21070.</title>
        <authorList>
            <person name="Zhu W."/>
            <person name="De Crecy-Lagard V."/>
            <person name="Richards N.G."/>
        </authorList>
    </citation>
    <scope>NUCLEOTIDE SEQUENCE [LARGE SCALE GENOMIC DNA]</scope>
    <source>
        <strain evidence="1 2">SF-557</strain>
    </source>
</reference>
<protein>
    <submittedName>
        <fullName evidence="1">Uncharacterized protein</fullName>
    </submittedName>
</protein>
<evidence type="ECO:0000313" key="2">
    <source>
        <dbReference type="Proteomes" id="UP000450000"/>
    </source>
</evidence>
<accession>A0A6N7L6A1</accession>
<dbReference type="Proteomes" id="UP000450000">
    <property type="component" value="Unassembled WGS sequence"/>
</dbReference>
<dbReference type="OrthoDB" id="4293210at2"/>
<proteinExistence type="predicted"/>
<comment type="caution">
    <text evidence="1">The sequence shown here is derived from an EMBL/GenBank/DDBJ whole genome shotgun (WGS) entry which is preliminary data.</text>
</comment>